<gene>
    <name evidence="1" type="ORF">P378_17640</name>
</gene>
<accession>A0A2C6MD45</accession>
<comment type="caution">
    <text evidence="1">The sequence shown here is derived from an EMBL/GenBank/DDBJ whole genome shotgun (WGS) entry which is preliminary data.</text>
</comment>
<dbReference type="EMBL" id="AWQQ01000105">
    <property type="protein sequence ID" value="PHJ37243.1"/>
    <property type="molecule type" value="Genomic_DNA"/>
</dbReference>
<evidence type="ECO:0000313" key="2">
    <source>
        <dbReference type="Proteomes" id="UP000222564"/>
    </source>
</evidence>
<name>A0A2C6MD45_9FIRM</name>
<proteinExistence type="predicted"/>
<reference evidence="1 2" key="1">
    <citation type="submission" date="2013-09" db="EMBL/GenBank/DDBJ databases">
        <title>Biodegradation of hydrocarbons in the deep terrestrial subsurface : characterization of a microbial consortium composed of two Desulfotomaculum species originating from a deep geological formation.</title>
        <authorList>
            <person name="Aullo T."/>
            <person name="Berlendis S."/>
            <person name="Lascourreges J.-F."/>
            <person name="Dessort D."/>
            <person name="Saint-Laurent S."/>
            <person name="Schraauwers B."/>
            <person name="Mas J."/>
            <person name="Magot M."/>
            <person name="Ranchou-Peyruse A."/>
        </authorList>
    </citation>
    <scope>NUCLEOTIDE SEQUENCE [LARGE SCALE GENOMIC DNA]</scope>
    <source>
        <strain evidence="1 2">Bs107</strain>
    </source>
</reference>
<keyword evidence="2" id="KW-1185">Reference proteome</keyword>
<dbReference type="Proteomes" id="UP000222564">
    <property type="component" value="Unassembled WGS sequence"/>
</dbReference>
<evidence type="ECO:0000313" key="1">
    <source>
        <dbReference type="EMBL" id="PHJ37243.1"/>
    </source>
</evidence>
<sequence>MERLGQVVEEADELLAWIKKSPLKGLITLPEKITDTGPKPGNTHQVKRMFRDTTTFSCD</sequence>
<dbReference type="AlphaFoldDB" id="A0A2C6MD45"/>
<organism evidence="1 2">
    <name type="scientific">Desulforamulus profundi</name>
    <dbReference type="NCBI Taxonomy" id="1383067"/>
    <lineage>
        <taxon>Bacteria</taxon>
        <taxon>Bacillati</taxon>
        <taxon>Bacillota</taxon>
        <taxon>Clostridia</taxon>
        <taxon>Eubacteriales</taxon>
        <taxon>Peptococcaceae</taxon>
        <taxon>Desulforamulus</taxon>
    </lineage>
</organism>
<protein>
    <submittedName>
        <fullName evidence="1">Uncharacterized protein</fullName>
    </submittedName>
</protein>
<dbReference type="RefSeq" id="WP_099083926.1">
    <property type="nucleotide sequence ID" value="NZ_AWQQ01000105.1"/>
</dbReference>